<keyword evidence="6" id="KW-0408">Iron</keyword>
<dbReference type="InterPro" id="IPR002397">
    <property type="entry name" value="Cyt_P450_B"/>
</dbReference>
<dbReference type="FunFam" id="1.10.630.10:FF:000018">
    <property type="entry name" value="Cytochrome P450 monooxygenase"/>
    <property type="match status" value="1"/>
</dbReference>
<evidence type="ECO:0000256" key="1">
    <source>
        <dbReference type="ARBA" id="ARBA00001971"/>
    </source>
</evidence>
<evidence type="ECO:0000313" key="9">
    <source>
        <dbReference type="Proteomes" id="UP001432128"/>
    </source>
</evidence>
<protein>
    <submittedName>
        <fullName evidence="8">Cytochrome P450</fullName>
    </submittedName>
</protein>
<dbReference type="PRINTS" id="PR00359">
    <property type="entry name" value="BP450"/>
</dbReference>
<dbReference type="EMBL" id="CP108021">
    <property type="protein sequence ID" value="WUM22393.1"/>
    <property type="molecule type" value="Genomic_DNA"/>
</dbReference>
<comment type="similarity">
    <text evidence="2">Belongs to the cytochrome P450 family.</text>
</comment>
<dbReference type="SUPFAM" id="SSF48264">
    <property type="entry name" value="Cytochrome P450"/>
    <property type="match status" value="1"/>
</dbReference>
<dbReference type="GO" id="GO:0005506">
    <property type="term" value="F:iron ion binding"/>
    <property type="evidence" value="ECO:0007669"/>
    <property type="project" value="InterPro"/>
</dbReference>
<dbReference type="Pfam" id="PF00067">
    <property type="entry name" value="p450"/>
    <property type="match status" value="1"/>
</dbReference>
<dbReference type="PANTHER" id="PTHR46696:SF4">
    <property type="entry name" value="BIOTIN BIOSYNTHESIS CYTOCHROME P450"/>
    <property type="match status" value="1"/>
</dbReference>
<dbReference type="AlphaFoldDB" id="A0AAU4K8X5"/>
<evidence type="ECO:0000256" key="3">
    <source>
        <dbReference type="ARBA" id="ARBA00022617"/>
    </source>
</evidence>
<evidence type="ECO:0000256" key="6">
    <source>
        <dbReference type="ARBA" id="ARBA00023004"/>
    </source>
</evidence>
<accession>A0AAU4K8X5</accession>
<keyword evidence="7" id="KW-0503">Monooxygenase</keyword>
<keyword evidence="9" id="KW-1185">Reference proteome</keyword>
<keyword evidence="4" id="KW-0479">Metal-binding</keyword>
<evidence type="ECO:0000313" key="8">
    <source>
        <dbReference type="EMBL" id="WUM22393.1"/>
    </source>
</evidence>
<organism evidence="8 9">
    <name type="scientific">Williamsia herbipolensis</name>
    <dbReference type="NCBI Taxonomy" id="1603258"/>
    <lineage>
        <taxon>Bacteria</taxon>
        <taxon>Bacillati</taxon>
        <taxon>Actinomycetota</taxon>
        <taxon>Actinomycetes</taxon>
        <taxon>Mycobacteriales</taxon>
        <taxon>Nocardiaceae</taxon>
        <taxon>Williamsia</taxon>
    </lineage>
</organism>
<dbReference type="GO" id="GO:0006707">
    <property type="term" value="P:cholesterol catabolic process"/>
    <property type="evidence" value="ECO:0007669"/>
    <property type="project" value="TreeGrafter"/>
</dbReference>
<dbReference type="GO" id="GO:0020037">
    <property type="term" value="F:heme binding"/>
    <property type="evidence" value="ECO:0007669"/>
    <property type="project" value="InterPro"/>
</dbReference>
<comment type="cofactor">
    <cofactor evidence="1">
        <name>heme</name>
        <dbReference type="ChEBI" id="CHEBI:30413"/>
    </cofactor>
</comment>
<evidence type="ECO:0000256" key="5">
    <source>
        <dbReference type="ARBA" id="ARBA00023002"/>
    </source>
</evidence>
<proteinExistence type="inferred from homology"/>
<dbReference type="CDD" id="cd11033">
    <property type="entry name" value="CYP142-like"/>
    <property type="match status" value="1"/>
</dbReference>
<evidence type="ECO:0000256" key="4">
    <source>
        <dbReference type="ARBA" id="ARBA00022723"/>
    </source>
</evidence>
<gene>
    <name evidence="8" type="ORF">OG579_13015</name>
</gene>
<evidence type="ECO:0000256" key="7">
    <source>
        <dbReference type="ARBA" id="ARBA00023033"/>
    </source>
</evidence>
<dbReference type="Gene3D" id="1.10.630.10">
    <property type="entry name" value="Cytochrome P450"/>
    <property type="match status" value="1"/>
</dbReference>
<dbReference type="KEGG" id="whr:OG579_13015"/>
<reference evidence="8 9" key="1">
    <citation type="submission" date="2022-10" db="EMBL/GenBank/DDBJ databases">
        <title>The complete genomes of actinobacterial strains from the NBC collection.</title>
        <authorList>
            <person name="Joergensen T.S."/>
            <person name="Alvarez Arevalo M."/>
            <person name="Sterndorff E.B."/>
            <person name="Faurdal D."/>
            <person name="Vuksanovic O."/>
            <person name="Mourched A.-S."/>
            <person name="Charusanti P."/>
            <person name="Shaw S."/>
            <person name="Blin K."/>
            <person name="Weber T."/>
        </authorList>
    </citation>
    <scope>NUCLEOTIDE SEQUENCE [LARGE SCALE GENOMIC DNA]</scope>
    <source>
        <strain evidence="8 9">NBC_00319</strain>
    </source>
</reference>
<dbReference type="GO" id="GO:0036199">
    <property type="term" value="F:cholest-4-en-3-one 26-monooxygenase activity"/>
    <property type="evidence" value="ECO:0007669"/>
    <property type="project" value="TreeGrafter"/>
</dbReference>
<evidence type="ECO:0000256" key="2">
    <source>
        <dbReference type="ARBA" id="ARBA00010617"/>
    </source>
</evidence>
<sequence>MHDGFDFTDPDLLEKGLPIHEFAQLRKTAPVWWNAQKPGKGGGFTDGGYWVVSKHEHVRDISKNDALWSTNDNGVIMRFEDTMPPEALEITKALLINHDPPEHTRLRKLVSRLFTPRAVHGLEEKLAAAAETIVKDAAANGRGDFVHQVAVELPLQAIADLLGVPQEDRHKLFEWSNSMMNADDPEFTVDPTTASAEVLGYAYQMAEARKTCPAEDIVTELVNADFDGEALSEIEFGYFFILLSVAGNETTRNAITHGMNAFLDHPDQWELYKRERPTTAADEIVRWATPVNSFQRTAREDLVLDGVQIKKGDRVGMFYGSANYDEDVFTDPFTFDILRDPNPHVGFGGHGTHYCIGANLARMEINLIFNAIADHMPDITKLAEPERLRSGWLNGVKRLSVDYGTS</sequence>
<keyword evidence="3" id="KW-0349">Heme</keyword>
<dbReference type="GO" id="GO:0008395">
    <property type="term" value="F:steroid hydroxylase activity"/>
    <property type="evidence" value="ECO:0007669"/>
    <property type="project" value="TreeGrafter"/>
</dbReference>
<dbReference type="InterPro" id="IPR001128">
    <property type="entry name" value="Cyt_P450"/>
</dbReference>
<keyword evidence="5" id="KW-0560">Oxidoreductase</keyword>
<dbReference type="Proteomes" id="UP001432128">
    <property type="component" value="Chromosome"/>
</dbReference>
<dbReference type="InterPro" id="IPR036396">
    <property type="entry name" value="Cyt_P450_sf"/>
</dbReference>
<name>A0AAU4K8X5_9NOCA</name>
<dbReference type="PANTHER" id="PTHR46696">
    <property type="entry name" value="P450, PUTATIVE (EUROFUNG)-RELATED"/>
    <property type="match status" value="1"/>
</dbReference>